<proteinExistence type="predicted"/>
<dbReference type="GeneID" id="61420756"/>
<keyword evidence="3" id="KW-0378">Hydrolase</keyword>
<reference evidence="2" key="2">
    <citation type="submission" date="2023-03" db="EMBL/GenBank/DDBJ databases">
        <authorList>
            <person name="Shen W."/>
            <person name="Cai J."/>
        </authorList>
    </citation>
    <scope>NUCLEOTIDE SEQUENCE</scope>
    <source>
        <strain evidence="2">P82-2</strain>
    </source>
</reference>
<dbReference type="InterPro" id="IPR045136">
    <property type="entry name" value="Iah1-like"/>
</dbReference>
<dbReference type="RefSeq" id="WP_003104832.1">
    <property type="nucleotide sequence ID" value="NZ_CBCPIC010000022.1"/>
</dbReference>
<dbReference type="Proteomes" id="UP001180515">
    <property type="component" value="Unassembled WGS sequence"/>
</dbReference>
<evidence type="ECO:0000313" key="3">
    <source>
        <dbReference type="EMBL" id="PCH12827.1"/>
    </source>
</evidence>
<feature type="domain" description="SGNH hydrolase-type esterase" evidence="1">
    <location>
        <begin position="7"/>
        <end position="181"/>
    </location>
</feature>
<dbReference type="EMBL" id="JARQAG010000037">
    <property type="protein sequence ID" value="MDT2732790.1"/>
    <property type="molecule type" value="Genomic_DNA"/>
</dbReference>
<dbReference type="OrthoDB" id="388542at2"/>
<dbReference type="InterPro" id="IPR036514">
    <property type="entry name" value="SGNH_hydro_sf"/>
</dbReference>
<sequence>MKIHVTGDSLMARHEDADIPMVNIKLYDLDPTLKVTNSAISGNSTRDLLARYDDIIMDTQSEYLFVLVGTNDLSIDRDVSPLEFEKNLNQLIDIFETRFVTQRIHFLLPPPVDEAKQKKRTNQRLVQYGQLITKVCQEKDCCVLDLNQAFRDAATPEVSLEDILVGIKDDGLHFGEKGYEILAKTINGALKRN</sequence>
<dbReference type="InterPro" id="IPR013830">
    <property type="entry name" value="SGNH_hydro"/>
</dbReference>
<evidence type="ECO:0000313" key="2">
    <source>
        <dbReference type="EMBL" id="MDT2732790.1"/>
    </source>
</evidence>
<organism evidence="3 4">
    <name type="scientific">Streptococcus parauberis</name>
    <dbReference type="NCBI Taxonomy" id="1348"/>
    <lineage>
        <taxon>Bacteria</taxon>
        <taxon>Bacillati</taxon>
        <taxon>Bacillota</taxon>
        <taxon>Bacilli</taxon>
        <taxon>Lactobacillales</taxon>
        <taxon>Streptococcaceae</taxon>
        <taxon>Streptococcus</taxon>
    </lineage>
</organism>
<dbReference type="Proteomes" id="UP000217465">
    <property type="component" value="Unassembled WGS sequence"/>
</dbReference>
<dbReference type="PANTHER" id="PTHR14209">
    <property type="entry name" value="ISOAMYL ACETATE-HYDROLYZING ESTERASE 1"/>
    <property type="match status" value="1"/>
</dbReference>
<dbReference type="PANTHER" id="PTHR14209:SF19">
    <property type="entry name" value="ISOAMYL ACETATE-HYDROLYZING ESTERASE 1 HOMOLOG"/>
    <property type="match status" value="1"/>
</dbReference>
<dbReference type="Pfam" id="PF13472">
    <property type="entry name" value="Lipase_GDSL_2"/>
    <property type="match status" value="1"/>
</dbReference>
<gene>
    <name evidence="3" type="ORF">A9Y57_01547</name>
    <name evidence="2" type="ORF">P7G31_11325</name>
</gene>
<dbReference type="AlphaFoldDB" id="A0A1S1ZN48"/>
<comment type="caution">
    <text evidence="3">The sequence shown here is derived from an EMBL/GenBank/DDBJ whole genome shotgun (WGS) entry which is preliminary data.</text>
</comment>
<dbReference type="Gene3D" id="3.40.50.1110">
    <property type="entry name" value="SGNH hydrolase"/>
    <property type="match status" value="1"/>
</dbReference>
<dbReference type="GO" id="GO:0016787">
    <property type="term" value="F:hydrolase activity"/>
    <property type="evidence" value="ECO:0007669"/>
    <property type="project" value="UniProtKB-KW"/>
</dbReference>
<name>A0A1S1ZN48_9STRE</name>
<dbReference type="EMBL" id="NSGR01000008">
    <property type="protein sequence ID" value="PCH12827.1"/>
    <property type="molecule type" value="Genomic_DNA"/>
</dbReference>
<evidence type="ECO:0000259" key="1">
    <source>
        <dbReference type="Pfam" id="PF13472"/>
    </source>
</evidence>
<evidence type="ECO:0000313" key="4">
    <source>
        <dbReference type="Proteomes" id="UP000217465"/>
    </source>
</evidence>
<reference evidence="3 4" key="1">
    <citation type="submission" date="2016-06" db="EMBL/GenBank/DDBJ databases">
        <authorList>
            <person name="Haines A.N."/>
            <person name="Council K.R."/>
        </authorList>
    </citation>
    <scope>NUCLEOTIDE SEQUENCE [LARGE SCALE GENOMIC DNA]</scope>
    <source>
        <strain evidence="3 4">SP158-29</strain>
    </source>
</reference>
<dbReference type="SUPFAM" id="SSF52266">
    <property type="entry name" value="SGNH hydrolase"/>
    <property type="match status" value="1"/>
</dbReference>
<protein>
    <submittedName>
        <fullName evidence="3">GDSL-like Lipase/Acylhydrolase</fullName>
    </submittedName>
    <submittedName>
        <fullName evidence="2">GDSL-type esterase/lipase family protein</fullName>
    </submittedName>
</protein>
<accession>A0A1S1ZN48</accession>